<sequence>MPEINWIEGQPSDDSLVVKAPRFLRSTWRVTAQGLAESLEWPGSGGGSNASQGELKLGTSKAFFAATSASSSAASESHRGKLFMSSDESRLLVYDSAYTAVAGTPFLIEHETYFAGATWVEHFGSYATDTGGTNVAGTVTLTGVSYAGEPVVILMSDNTTHRFQLTNVTGTNFRSNVSGPAGSNTYHWVSLGTVNT</sequence>
<accession>A0A0F9NS63</accession>
<evidence type="ECO:0000313" key="1">
    <source>
        <dbReference type="EMBL" id="KKM91685.1"/>
    </source>
</evidence>
<comment type="caution">
    <text evidence="1">The sequence shown here is derived from an EMBL/GenBank/DDBJ whole genome shotgun (WGS) entry which is preliminary data.</text>
</comment>
<name>A0A0F9NS63_9ZZZZ</name>
<organism evidence="1">
    <name type="scientific">marine sediment metagenome</name>
    <dbReference type="NCBI Taxonomy" id="412755"/>
    <lineage>
        <taxon>unclassified sequences</taxon>
        <taxon>metagenomes</taxon>
        <taxon>ecological metagenomes</taxon>
    </lineage>
</organism>
<reference evidence="1" key="1">
    <citation type="journal article" date="2015" name="Nature">
        <title>Complex archaea that bridge the gap between prokaryotes and eukaryotes.</title>
        <authorList>
            <person name="Spang A."/>
            <person name="Saw J.H."/>
            <person name="Jorgensen S.L."/>
            <person name="Zaremba-Niedzwiedzka K."/>
            <person name="Martijn J."/>
            <person name="Lind A.E."/>
            <person name="van Eijk R."/>
            <person name="Schleper C."/>
            <person name="Guy L."/>
            <person name="Ettema T.J."/>
        </authorList>
    </citation>
    <scope>NUCLEOTIDE SEQUENCE</scope>
</reference>
<protein>
    <submittedName>
        <fullName evidence="1">Uncharacterized protein</fullName>
    </submittedName>
</protein>
<proteinExistence type="predicted"/>
<gene>
    <name evidence="1" type="ORF">LCGC14_1226000</name>
</gene>
<dbReference type="EMBL" id="LAZR01006500">
    <property type="protein sequence ID" value="KKM91685.1"/>
    <property type="molecule type" value="Genomic_DNA"/>
</dbReference>
<dbReference type="AlphaFoldDB" id="A0A0F9NS63"/>